<keyword evidence="3" id="KW-0949">S-adenosyl-L-methionine</keyword>
<dbReference type="PANTHER" id="PTHR43712:SF2">
    <property type="entry name" value="O-METHYLTRANSFERASE CICE"/>
    <property type="match status" value="1"/>
</dbReference>
<dbReference type="Gene3D" id="1.10.10.10">
    <property type="entry name" value="Winged helix-like DNA-binding domain superfamily/Winged helix DNA-binding domain"/>
    <property type="match status" value="1"/>
</dbReference>
<dbReference type="PANTHER" id="PTHR43712">
    <property type="entry name" value="PUTATIVE (AFU_ORTHOLOGUE AFUA_4G14580)-RELATED"/>
    <property type="match status" value="1"/>
</dbReference>
<accession>L9ZNP0</accession>
<dbReference type="InterPro" id="IPR036388">
    <property type="entry name" value="WH-like_DNA-bd_sf"/>
</dbReference>
<evidence type="ECO:0000256" key="2">
    <source>
        <dbReference type="ARBA" id="ARBA00022679"/>
    </source>
</evidence>
<name>L9ZNP0_9EURY</name>
<sequence length="323" mass="36235">MKGQILGTGIKLGVFEVVDTEPKPVEEIITTLDIDPNHGYRFLRALSHLGVVNEAGGTFSLTSSGKLLTEDHPHTFKDYFLLEVSQMNYSLWSQLPSLIEDGEQNTYVREFGEPLFDYLDSNPEVASLFNDAMESYSRLQGTEIQELLNDFEITEQSHICDIAGGYGYLLCDFLSTRQSLTGTVFEQPEIVEQEAQHLATEFGVADRCSYVAGDMFEAVPSADVYFLKHIIHDWSDTQAIQILTTIREHAPDDAQLVLLEHVLPESNSSHFGALYDIQMIVWTTGRERTPDEYASLLEQSGWEHNETTFGKNNLLGAIKATPT</sequence>
<evidence type="ECO:0000313" key="6">
    <source>
        <dbReference type="EMBL" id="ELY87167.1"/>
    </source>
</evidence>
<feature type="domain" description="O-methyltransferase dimerisation" evidence="5">
    <location>
        <begin position="3"/>
        <end position="70"/>
    </location>
</feature>
<dbReference type="InterPro" id="IPR001077">
    <property type="entry name" value="COMT_C"/>
</dbReference>
<dbReference type="SUPFAM" id="SSF53335">
    <property type="entry name" value="S-adenosyl-L-methionine-dependent methyltransferases"/>
    <property type="match status" value="1"/>
</dbReference>
<dbReference type="Gene3D" id="3.40.50.150">
    <property type="entry name" value="Vaccinia Virus protein VP39"/>
    <property type="match status" value="1"/>
</dbReference>
<feature type="domain" description="O-methyltransferase C-terminal" evidence="4">
    <location>
        <begin position="92"/>
        <end position="302"/>
    </location>
</feature>
<comment type="caution">
    <text evidence="6">The sequence shown here is derived from an EMBL/GenBank/DDBJ whole genome shotgun (WGS) entry which is preliminary data.</text>
</comment>
<dbReference type="Pfam" id="PF00891">
    <property type="entry name" value="Methyltransf_2"/>
    <property type="match status" value="1"/>
</dbReference>
<dbReference type="PIRSF" id="PIRSF005739">
    <property type="entry name" value="O-mtase"/>
    <property type="match status" value="1"/>
</dbReference>
<dbReference type="EMBL" id="AOIL01000055">
    <property type="protein sequence ID" value="ELY87167.1"/>
    <property type="molecule type" value="Genomic_DNA"/>
</dbReference>
<keyword evidence="1 6" id="KW-0489">Methyltransferase</keyword>
<evidence type="ECO:0000259" key="5">
    <source>
        <dbReference type="Pfam" id="PF08100"/>
    </source>
</evidence>
<dbReference type="Pfam" id="PF08100">
    <property type="entry name" value="Dimerisation"/>
    <property type="match status" value="1"/>
</dbReference>
<protein>
    <submittedName>
        <fullName evidence="6">Hydroxyneurosporene-O-methyltransferase</fullName>
    </submittedName>
</protein>
<dbReference type="PROSITE" id="PS51683">
    <property type="entry name" value="SAM_OMT_II"/>
    <property type="match status" value="1"/>
</dbReference>
<dbReference type="Proteomes" id="UP000011648">
    <property type="component" value="Unassembled WGS sequence"/>
</dbReference>
<proteinExistence type="predicted"/>
<evidence type="ECO:0000256" key="1">
    <source>
        <dbReference type="ARBA" id="ARBA00022603"/>
    </source>
</evidence>
<dbReference type="GO" id="GO:0032259">
    <property type="term" value="P:methylation"/>
    <property type="evidence" value="ECO:0007669"/>
    <property type="project" value="UniProtKB-KW"/>
</dbReference>
<evidence type="ECO:0000259" key="4">
    <source>
        <dbReference type="Pfam" id="PF00891"/>
    </source>
</evidence>
<dbReference type="InterPro" id="IPR012967">
    <property type="entry name" value="COMT_dimerisation"/>
</dbReference>
<reference evidence="6 7" key="1">
    <citation type="journal article" date="2014" name="PLoS Genet.">
        <title>Phylogenetically driven sequencing of extremely halophilic archaea reveals strategies for static and dynamic osmo-response.</title>
        <authorList>
            <person name="Becker E.A."/>
            <person name="Seitzer P.M."/>
            <person name="Tritt A."/>
            <person name="Larsen D."/>
            <person name="Krusor M."/>
            <person name="Yao A.I."/>
            <person name="Wu D."/>
            <person name="Madern D."/>
            <person name="Eisen J.A."/>
            <person name="Darling A.E."/>
            <person name="Facciotti M.T."/>
        </authorList>
    </citation>
    <scope>NUCLEOTIDE SEQUENCE [LARGE SCALE GENOMIC DNA]</scope>
    <source>
        <strain evidence="6 7">DSM 12281</strain>
    </source>
</reference>
<dbReference type="InterPro" id="IPR016461">
    <property type="entry name" value="COMT-like"/>
</dbReference>
<evidence type="ECO:0000313" key="7">
    <source>
        <dbReference type="Proteomes" id="UP000011648"/>
    </source>
</evidence>
<dbReference type="SUPFAM" id="SSF46785">
    <property type="entry name" value="Winged helix' DNA-binding domain"/>
    <property type="match status" value="1"/>
</dbReference>
<keyword evidence="7" id="KW-1185">Reference proteome</keyword>
<dbReference type="STRING" id="1230458.C484_17441"/>
<keyword evidence="2 6" id="KW-0808">Transferase</keyword>
<dbReference type="InterPro" id="IPR029063">
    <property type="entry name" value="SAM-dependent_MTases_sf"/>
</dbReference>
<dbReference type="InterPro" id="IPR036390">
    <property type="entry name" value="WH_DNA-bd_sf"/>
</dbReference>
<evidence type="ECO:0000256" key="3">
    <source>
        <dbReference type="ARBA" id="ARBA00022691"/>
    </source>
</evidence>
<dbReference type="AlphaFoldDB" id="L9ZNP0"/>
<gene>
    <name evidence="6" type="ORF">C484_17441</name>
</gene>
<dbReference type="GO" id="GO:0046983">
    <property type="term" value="F:protein dimerization activity"/>
    <property type="evidence" value="ECO:0007669"/>
    <property type="project" value="InterPro"/>
</dbReference>
<organism evidence="6 7">
    <name type="scientific">Natrialba taiwanensis DSM 12281</name>
    <dbReference type="NCBI Taxonomy" id="1230458"/>
    <lineage>
        <taxon>Archaea</taxon>
        <taxon>Methanobacteriati</taxon>
        <taxon>Methanobacteriota</taxon>
        <taxon>Stenosarchaea group</taxon>
        <taxon>Halobacteria</taxon>
        <taxon>Halobacteriales</taxon>
        <taxon>Natrialbaceae</taxon>
        <taxon>Natrialba</taxon>
    </lineage>
</organism>
<dbReference type="GO" id="GO:0008171">
    <property type="term" value="F:O-methyltransferase activity"/>
    <property type="evidence" value="ECO:0007669"/>
    <property type="project" value="InterPro"/>
</dbReference>